<evidence type="ECO:0000313" key="1">
    <source>
        <dbReference type="EMBL" id="CSC83458.1"/>
    </source>
</evidence>
<name>A0A655ZTV6_VIBCL</name>
<sequence>MQHFRQFEFFKGGNARFNPADHRPRQFTLEKCTDPKTATVTHHSKIRLARLLKFCLPCVIHHRMQ</sequence>
<protein>
    <submittedName>
        <fullName evidence="1">Uncharacterized protein</fullName>
    </submittedName>
</protein>
<dbReference type="Proteomes" id="UP000046067">
    <property type="component" value="Unassembled WGS sequence"/>
</dbReference>
<accession>A0A655ZTV6</accession>
<proteinExistence type="predicted"/>
<evidence type="ECO:0000313" key="2">
    <source>
        <dbReference type="Proteomes" id="UP000046067"/>
    </source>
</evidence>
<dbReference type="EMBL" id="CWQJ01000038">
    <property type="protein sequence ID" value="CSC83458.1"/>
    <property type="molecule type" value="Genomic_DNA"/>
</dbReference>
<reference evidence="1 2" key="1">
    <citation type="submission" date="2015-07" db="EMBL/GenBank/DDBJ databases">
        <authorList>
            <consortium name="Pathogen Informatics"/>
        </authorList>
    </citation>
    <scope>NUCLEOTIDE SEQUENCE [LARGE SCALE GENOMIC DNA]</scope>
    <source>
        <strain evidence="1 2">A325</strain>
    </source>
</reference>
<dbReference type="AlphaFoldDB" id="A0A655ZTV6"/>
<gene>
    <name evidence="1" type="ORF">ERS013201_03687</name>
</gene>
<organism evidence="1 2">
    <name type="scientific">Vibrio cholerae</name>
    <dbReference type="NCBI Taxonomy" id="666"/>
    <lineage>
        <taxon>Bacteria</taxon>
        <taxon>Pseudomonadati</taxon>
        <taxon>Pseudomonadota</taxon>
        <taxon>Gammaproteobacteria</taxon>
        <taxon>Vibrionales</taxon>
        <taxon>Vibrionaceae</taxon>
        <taxon>Vibrio</taxon>
    </lineage>
</organism>